<dbReference type="Proteomes" id="UP001280121">
    <property type="component" value="Unassembled WGS sequence"/>
</dbReference>
<proteinExistence type="predicted"/>
<name>A0AAD9XBJ4_9ROSI</name>
<comment type="caution">
    <text evidence="2">The sequence shown here is derived from an EMBL/GenBank/DDBJ whole genome shotgun (WGS) entry which is preliminary data.</text>
</comment>
<sequence length="106" mass="12264">MGYNNAYISNLTWTRIICLENNHHHGGLNLNPILRKKVTVTRKVTNVGHMHTNSMYKAVVKAPYSLKLRVEASSFEIQHNHPPVIYFKVSFFLTQRMFKEITYSGA</sequence>
<reference evidence="2" key="1">
    <citation type="journal article" date="2023" name="Plant J.">
        <title>Genome sequences and population genomics provide insights into the demographic history, inbreeding, and mutation load of two 'living fossil' tree species of Dipteronia.</title>
        <authorList>
            <person name="Feng Y."/>
            <person name="Comes H.P."/>
            <person name="Chen J."/>
            <person name="Zhu S."/>
            <person name="Lu R."/>
            <person name="Zhang X."/>
            <person name="Li P."/>
            <person name="Qiu J."/>
            <person name="Olsen K.M."/>
            <person name="Qiu Y."/>
        </authorList>
    </citation>
    <scope>NUCLEOTIDE SEQUENCE</scope>
    <source>
        <strain evidence="2">KIB01</strain>
    </source>
</reference>
<evidence type="ECO:0000313" key="3">
    <source>
        <dbReference type="Proteomes" id="UP001280121"/>
    </source>
</evidence>
<feature type="domain" description="Subtilisin-like protease fibronectin type-III" evidence="1">
    <location>
        <begin position="34"/>
        <end position="97"/>
    </location>
</feature>
<dbReference type="AlphaFoldDB" id="A0AAD9XBJ4"/>
<dbReference type="InterPro" id="IPR041469">
    <property type="entry name" value="Subtilisin-like_FN3"/>
</dbReference>
<accession>A0AAD9XBJ4</accession>
<keyword evidence="3" id="KW-1185">Reference proteome</keyword>
<evidence type="ECO:0000259" key="1">
    <source>
        <dbReference type="Pfam" id="PF17766"/>
    </source>
</evidence>
<dbReference type="EMBL" id="JANJYI010000003">
    <property type="protein sequence ID" value="KAK2656345.1"/>
    <property type="molecule type" value="Genomic_DNA"/>
</dbReference>
<gene>
    <name evidence="2" type="ORF">Ddye_009397</name>
</gene>
<protein>
    <recommendedName>
        <fullName evidence="1">Subtilisin-like protease fibronectin type-III domain-containing protein</fullName>
    </recommendedName>
</protein>
<evidence type="ECO:0000313" key="2">
    <source>
        <dbReference type="EMBL" id="KAK2656345.1"/>
    </source>
</evidence>
<dbReference type="Pfam" id="PF17766">
    <property type="entry name" value="fn3_6"/>
    <property type="match status" value="1"/>
</dbReference>
<dbReference type="Gene3D" id="2.60.40.2310">
    <property type="match status" value="1"/>
</dbReference>
<organism evidence="2 3">
    <name type="scientific">Dipteronia dyeriana</name>
    <dbReference type="NCBI Taxonomy" id="168575"/>
    <lineage>
        <taxon>Eukaryota</taxon>
        <taxon>Viridiplantae</taxon>
        <taxon>Streptophyta</taxon>
        <taxon>Embryophyta</taxon>
        <taxon>Tracheophyta</taxon>
        <taxon>Spermatophyta</taxon>
        <taxon>Magnoliopsida</taxon>
        <taxon>eudicotyledons</taxon>
        <taxon>Gunneridae</taxon>
        <taxon>Pentapetalae</taxon>
        <taxon>rosids</taxon>
        <taxon>malvids</taxon>
        <taxon>Sapindales</taxon>
        <taxon>Sapindaceae</taxon>
        <taxon>Hippocastanoideae</taxon>
        <taxon>Acereae</taxon>
        <taxon>Dipteronia</taxon>
    </lineage>
</organism>